<dbReference type="Gene3D" id="1.10.238.10">
    <property type="entry name" value="EF-hand"/>
    <property type="match status" value="2"/>
</dbReference>
<evidence type="ECO:0000256" key="1">
    <source>
        <dbReference type="ARBA" id="ARBA00022723"/>
    </source>
</evidence>
<name>A0A7R8W9N4_9CRUS</name>
<dbReference type="InterPro" id="IPR011992">
    <property type="entry name" value="EF-hand-dom_pair"/>
</dbReference>
<evidence type="ECO:0000256" key="2">
    <source>
        <dbReference type="ARBA" id="ARBA00022737"/>
    </source>
</evidence>
<keyword evidence="1" id="KW-0479">Metal-binding</keyword>
<reference evidence="5" key="1">
    <citation type="submission" date="2020-11" db="EMBL/GenBank/DDBJ databases">
        <authorList>
            <person name="Tran Van P."/>
        </authorList>
    </citation>
    <scope>NUCLEOTIDE SEQUENCE</scope>
</reference>
<dbReference type="Pfam" id="PF13499">
    <property type="entry name" value="EF-hand_7"/>
    <property type="match status" value="1"/>
</dbReference>
<organism evidence="5">
    <name type="scientific">Cyprideis torosa</name>
    <dbReference type="NCBI Taxonomy" id="163714"/>
    <lineage>
        <taxon>Eukaryota</taxon>
        <taxon>Metazoa</taxon>
        <taxon>Ecdysozoa</taxon>
        <taxon>Arthropoda</taxon>
        <taxon>Crustacea</taxon>
        <taxon>Oligostraca</taxon>
        <taxon>Ostracoda</taxon>
        <taxon>Podocopa</taxon>
        <taxon>Podocopida</taxon>
        <taxon>Cytherocopina</taxon>
        <taxon>Cytheroidea</taxon>
        <taxon>Cytherideidae</taxon>
        <taxon>Cyprideis</taxon>
    </lineage>
</organism>
<evidence type="ECO:0000313" key="5">
    <source>
        <dbReference type="EMBL" id="CAD7226344.1"/>
    </source>
</evidence>
<dbReference type="GO" id="GO:0005509">
    <property type="term" value="F:calcium ion binding"/>
    <property type="evidence" value="ECO:0007669"/>
    <property type="project" value="InterPro"/>
</dbReference>
<dbReference type="PANTHER" id="PTHR34524:SF6">
    <property type="entry name" value="CALCYPHOSINE LIKE"/>
    <property type="match status" value="1"/>
</dbReference>
<dbReference type="FunFam" id="1.10.238.10:FF:000003">
    <property type="entry name" value="Calmodulin A"/>
    <property type="match status" value="1"/>
</dbReference>
<dbReference type="PROSITE" id="PS00018">
    <property type="entry name" value="EF_HAND_1"/>
    <property type="match status" value="1"/>
</dbReference>
<sequence length="248" mass="27658">MGCSTSMDANGSGGGGMGDAGRGVVEERIVPVIRDGETQAMQMKDNMMSALDEINGDDGGDILSQLRSRIASEPNAVLNLRRKFRILDKQKDGELTFEEFQRGMNLYIHEDCSEGDQQRAFKYFDKDNKGSISVEEFIEALRPEMSDSRKETLMEAFNSMDSNGNGTISLEDLKSHSGASDEHMQQMINAMDTDAREDGTIDQQEFLDYYTSMSASIDDDDQFNQMIRSGFKLGEYGGEHKEAEAFEI</sequence>
<dbReference type="InterPro" id="IPR051581">
    <property type="entry name" value="Ca-bind"/>
</dbReference>
<dbReference type="SUPFAM" id="SSF47473">
    <property type="entry name" value="EF-hand"/>
    <property type="match status" value="1"/>
</dbReference>
<dbReference type="EMBL" id="OB660806">
    <property type="protein sequence ID" value="CAD7226344.1"/>
    <property type="molecule type" value="Genomic_DNA"/>
</dbReference>
<dbReference type="Pfam" id="PF13202">
    <property type="entry name" value="EF-hand_5"/>
    <property type="match status" value="1"/>
</dbReference>
<protein>
    <submittedName>
        <fullName evidence="5">Uncharacterized protein</fullName>
    </submittedName>
</protein>
<feature type="compositionally biased region" description="Low complexity" evidence="4">
    <location>
        <begin position="1"/>
        <end position="10"/>
    </location>
</feature>
<keyword evidence="3" id="KW-0106">Calcium</keyword>
<dbReference type="OrthoDB" id="444540at2759"/>
<dbReference type="CDD" id="cd00051">
    <property type="entry name" value="EFh"/>
    <property type="match status" value="3"/>
</dbReference>
<dbReference type="InterPro" id="IPR002048">
    <property type="entry name" value="EF_hand_dom"/>
</dbReference>
<keyword evidence="2" id="KW-0677">Repeat</keyword>
<evidence type="ECO:0000256" key="3">
    <source>
        <dbReference type="ARBA" id="ARBA00022837"/>
    </source>
</evidence>
<dbReference type="PROSITE" id="PS50222">
    <property type="entry name" value="EF_HAND_2"/>
    <property type="match status" value="3"/>
</dbReference>
<proteinExistence type="predicted"/>
<dbReference type="InterPro" id="IPR018247">
    <property type="entry name" value="EF_Hand_1_Ca_BS"/>
</dbReference>
<accession>A0A7R8W9N4</accession>
<dbReference type="PANTHER" id="PTHR34524">
    <property type="entry name" value="CALCYPHOSIN"/>
    <property type="match status" value="1"/>
</dbReference>
<dbReference type="AlphaFoldDB" id="A0A7R8W9N4"/>
<gene>
    <name evidence="5" type="ORF">CTOB1V02_LOCUS4264</name>
</gene>
<dbReference type="SMART" id="SM00054">
    <property type="entry name" value="EFh"/>
    <property type="match status" value="4"/>
</dbReference>
<feature type="region of interest" description="Disordered" evidence="4">
    <location>
        <begin position="1"/>
        <end position="21"/>
    </location>
</feature>
<evidence type="ECO:0000256" key="4">
    <source>
        <dbReference type="SAM" id="MobiDB-lite"/>
    </source>
</evidence>
<feature type="compositionally biased region" description="Gly residues" evidence="4">
    <location>
        <begin position="11"/>
        <end position="21"/>
    </location>
</feature>